<protein>
    <submittedName>
        <fullName evidence="3">Putative restriction endonuclease</fullName>
    </submittedName>
</protein>
<evidence type="ECO:0000313" key="4">
    <source>
        <dbReference type="Proteomes" id="UP000050465"/>
    </source>
</evidence>
<name>A0A0P7Z1G7_9CYAN</name>
<dbReference type="STRING" id="1666911.HLUCCA11_00550"/>
<comment type="caution">
    <text evidence="3">The sequence shown here is derived from an EMBL/GenBank/DDBJ whole genome shotgun (WGS) entry which is preliminary data.</text>
</comment>
<reference evidence="3 4" key="1">
    <citation type="submission" date="2015-09" db="EMBL/GenBank/DDBJ databases">
        <title>Identification and resolution of microdiversity through metagenomic sequencing of parallel consortia.</title>
        <authorList>
            <person name="Nelson W.C."/>
            <person name="Romine M.F."/>
            <person name="Lindemann S.R."/>
        </authorList>
    </citation>
    <scope>NUCLEOTIDE SEQUENCE [LARGE SCALE GENOMIC DNA]</scope>
    <source>
        <strain evidence="3">Ana</strain>
    </source>
</reference>
<dbReference type="PANTHER" id="PTHR33352:SF3">
    <property type="entry name" value="SLR1612 PROTEIN"/>
    <property type="match status" value="1"/>
</dbReference>
<proteinExistence type="predicted"/>
<evidence type="ECO:0000313" key="3">
    <source>
        <dbReference type="EMBL" id="KPQ37571.1"/>
    </source>
</evidence>
<dbReference type="AlphaFoldDB" id="A0A0P7Z1G7"/>
<dbReference type="Pfam" id="PF05685">
    <property type="entry name" value="Uma2"/>
    <property type="match status" value="1"/>
</dbReference>
<keyword evidence="3" id="KW-0255">Endonuclease</keyword>
<dbReference type="EMBL" id="LJZR01000001">
    <property type="protein sequence ID" value="KPQ37571.1"/>
    <property type="molecule type" value="Genomic_DNA"/>
</dbReference>
<dbReference type="InterPro" id="IPR008538">
    <property type="entry name" value="Uma2"/>
</dbReference>
<sequence length="280" mass="31637">MVATPIRPKAQLAPKPEIVWEKLPEDFVLPDDPVDNINQPALAAALTDSLFLAGYLSQLAATTTNYGICAKVDGKTVVKAPDWAWIPAIAVPKAEVERSYTPVLEGDLPIVVMEFLSEAEGTEYSIKPTYPPGKWFYYERVLKVPNYVIFHPQNGTIEFYQLSEVGLYEPQVPDQDGLYWLAEANLFLGAWEGAHQDRAGWWLRWWNADREMLLWGEELTEQERQRAEQERQRADQAEQALEKAEQGKQTAIARLLTLGLSPEQIADTLSISVTDIPERP</sequence>
<feature type="region of interest" description="Disordered" evidence="1">
    <location>
        <begin position="225"/>
        <end position="245"/>
    </location>
</feature>
<dbReference type="GO" id="GO:0004519">
    <property type="term" value="F:endonuclease activity"/>
    <property type="evidence" value="ECO:0007669"/>
    <property type="project" value="UniProtKB-KW"/>
</dbReference>
<dbReference type="Proteomes" id="UP000050465">
    <property type="component" value="Unassembled WGS sequence"/>
</dbReference>
<organism evidence="3 4">
    <name type="scientific">Phormidesmis priestleyi Ana</name>
    <dbReference type="NCBI Taxonomy" id="1666911"/>
    <lineage>
        <taxon>Bacteria</taxon>
        <taxon>Bacillati</taxon>
        <taxon>Cyanobacteriota</taxon>
        <taxon>Cyanophyceae</taxon>
        <taxon>Leptolyngbyales</taxon>
        <taxon>Leptolyngbyaceae</taxon>
        <taxon>Phormidesmis</taxon>
    </lineage>
</organism>
<accession>A0A0P7Z1G7</accession>
<dbReference type="PANTHER" id="PTHR33352">
    <property type="entry name" value="SLR1095 PROTEIN"/>
    <property type="match status" value="1"/>
</dbReference>
<keyword evidence="3" id="KW-0378">Hydrolase</keyword>
<evidence type="ECO:0000259" key="2">
    <source>
        <dbReference type="Pfam" id="PF05685"/>
    </source>
</evidence>
<evidence type="ECO:0000256" key="1">
    <source>
        <dbReference type="SAM" id="MobiDB-lite"/>
    </source>
</evidence>
<gene>
    <name evidence="3" type="ORF">HLUCCA11_00550</name>
</gene>
<feature type="domain" description="Putative restriction endonuclease" evidence="2">
    <location>
        <begin position="78"/>
        <end position="180"/>
    </location>
</feature>
<keyword evidence="3" id="KW-0540">Nuclease</keyword>
<dbReference type="PATRIC" id="fig|1666911.3.peg.2492"/>